<accession>A0A5A8DCD5</accession>
<dbReference type="EMBL" id="VLTM01000023">
    <property type="protein sequence ID" value="KAA0163143.1"/>
    <property type="molecule type" value="Genomic_DNA"/>
</dbReference>
<feature type="transmembrane region" description="Helical" evidence="2">
    <location>
        <begin position="56"/>
        <end position="75"/>
    </location>
</feature>
<feature type="region of interest" description="Disordered" evidence="1">
    <location>
        <begin position="1235"/>
        <end position="1266"/>
    </location>
</feature>
<feature type="transmembrane region" description="Helical" evidence="2">
    <location>
        <begin position="116"/>
        <end position="134"/>
    </location>
</feature>
<organism evidence="3 4">
    <name type="scientific">Cafeteria roenbergensis</name>
    <name type="common">Marine flagellate</name>
    <dbReference type="NCBI Taxonomy" id="33653"/>
    <lineage>
        <taxon>Eukaryota</taxon>
        <taxon>Sar</taxon>
        <taxon>Stramenopiles</taxon>
        <taxon>Bigyra</taxon>
        <taxon>Opalozoa</taxon>
        <taxon>Bicosoecida</taxon>
        <taxon>Cafeteriaceae</taxon>
        <taxon>Cafeteria</taxon>
    </lineage>
</organism>
<feature type="compositionally biased region" description="Acidic residues" evidence="1">
    <location>
        <begin position="404"/>
        <end position="414"/>
    </location>
</feature>
<gene>
    <name evidence="3" type="ORF">FNF31_02968</name>
</gene>
<feature type="transmembrane region" description="Helical" evidence="2">
    <location>
        <begin position="146"/>
        <end position="166"/>
    </location>
</feature>
<feature type="compositionally biased region" description="Low complexity" evidence="1">
    <location>
        <begin position="979"/>
        <end position="990"/>
    </location>
</feature>
<feature type="compositionally biased region" description="Basic residues" evidence="1">
    <location>
        <begin position="441"/>
        <end position="454"/>
    </location>
</feature>
<dbReference type="InterPro" id="IPR029058">
    <property type="entry name" value="AB_hydrolase_fold"/>
</dbReference>
<feature type="region of interest" description="Disordered" evidence="1">
    <location>
        <begin position="942"/>
        <end position="1004"/>
    </location>
</feature>
<dbReference type="SUPFAM" id="SSF53474">
    <property type="entry name" value="alpha/beta-Hydrolases"/>
    <property type="match status" value="1"/>
</dbReference>
<evidence type="ECO:0000313" key="3">
    <source>
        <dbReference type="EMBL" id="KAA0163143.1"/>
    </source>
</evidence>
<protein>
    <recommendedName>
        <fullName evidence="5">AB hydrolase-1 domain-containing protein</fullName>
    </recommendedName>
</protein>
<reference evidence="3 4" key="1">
    <citation type="submission" date="2019-07" db="EMBL/GenBank/DDBJ databases">
        <title>Genomes of Cafeteria roenbergensis.</title>
        <authorList>
            <person name="Fischer M.G."/>
            <person name="Hackl T."/>
            <person name="Roman M."/>
        </authorList>
    </citation>
    <scope>NUCLEOTIDE SEQUENCE [LARGE SCALE GENOMIC DNA]</scope>
    <source>
        <strain evidence="3 4">Cflag</strain>
    </source>
</reference>
<feature type="region of interest" description="Disordered" evidence="1">
    <location>
        <begin position="209"/>
        <end position="228"/>
    </location>
</feature>
<sequence>MPGKAAAREANAPRSTCARIYTCSQWAVFGLFALLFVLTLPLWLLTHVIFTMYTPLLSLIMVTVSVVVYVVAQPWRRIELEANPAKYAFALSTIDVMSLAVFTLMATGLLAATKTAARSVAAAGAIGVLALAVTKELISPLPLPKVVVWTLVGACIVVAVRVWDLWLPVSQSVADAAEGRLLRAVLSEDEFSIVRMRVAPHGQRVIIIQDRLRPEGTPPGGDLPPSAKLAAPIADLHGTNSALGTGGGLLSDGSEARHQTPRESGSAAGGGRDHDDDGWGPEPGPAASVALRPVEASVLDGRPADSARTAQQLTAEQLSGLPEAEAVTNVAIGETYGRIVVRATVGGRLVEFTRVTEEDSLTADGELAGDVDHEWDWLGVREVAETGDEDGGSSAGARSRDGEGEGAGEGEDADAQAAHPGGADPAASKRPRRSSMPPLARHTHSQSHSHRRHGTGSSFTDRDSAATAAGTAGRDLASCRTFRRVGSTVRRVPAAPRIARDSRRPRQALGPISEVAGAAVRTTLEAAMPFHAAGDAGISAQSTPQWLAGVTAVMTHAFGAASALWVWTLPAIVRSMKRVVLIDWRECGLSDRTGVMPSTRTARHTESYFADGLRATLLQVDFLLGSGDAFTRRPTDALRCLLADTPGPADVVDVTMGAEPLQRELERLTSLRPSGRRSGDPSAPLLGCGSGSGGGGAAACTAAGAGSGGGGVGGARAQRQSGLTLRSWPSDASGCRGLGRHILVGHSMGGYMSSAYALRAEDHEAAAEARQLSLSGAAGKYDAAGAAADDDGAEARRCPEGVGCGWADCGGCGGCGPGDDGAGTAGGATVPPAAAASGPQAAQDALTLASLERWVLDSAGESGSAVDGQGSVADSRQSGRGARLRAQTRRGAAAAAADAAGAVDDEGAASARAAAGAAPEAGAPGRGLPRRLPASEAVAVPIGQEPGARLPNPGSSDADGSGAAPVDAPLLRDVPADMSQSAETASQTQQEADEEHASHALLTPPDAERRFARVGIAALSPEQLVLLSPLGMPLAVPAAHQRTAPTQTMLWTVLSSLWSFGATPQAAARLLGPFAIVLIRGVILSSHRNWTKLPGWRHKGNIPAVDKSALVSYMFNVAGQPAADEIALSAVVHPGAWPKDSVGKRLIWRLPASVPVSFFYGASHDWMGSLYGTRVCEALTAKWEDEGARPTRGLSAGASLSLDRALALLQLHLAAIELSASSRSSAAGAGSAGARGAARLQLDPDSSDNDSEPDPAAVPAHGAALGPAPTVLSSRLSAQRADDEDPRHLVLPSPWASLASLPALPRRASRAARVARFALSFSHCRASNDVISSAGHLLQIENPVEFASKFLQTTAAGARASFVRAAGRWWLRCMDSGHASPAAAFAWDRVVERRGNVPVSSLRCMLRAAFSMEVTKPDAGADPEVET</sequence>
<evidence type="ECO:0000256" key="1">
    <source>
        <dbReference type="SAM" id="MobiDB-lite"/>
    </source>
</evidence>
<keyword evidence="2" id="KW-1133">Transmembrane helix</keyword>
<keyword evidence="2" id="KW-0812">Transmembrane</keyword>
<feature type="region of interest" description="Disordered" evidence="1">
    <location>
        <begin position="385"/>
        <end position="474"/>
    </location>
</feature>
<proteinExistence type="predicted"/>
<feature type="region of interest" description="Disordered" evidence="1">
    <location>
        <begin position="242"/>
        <end position="287"/>
    </location>
</feature>
<evidence type="ECO:0000313" key="4">
    <source>
        <dbReference type="Proteomes" id="UP000325113"/>
    </source>
</evidence>
<feature type="transmembrane region" description="Helical" evidence="2">
    <location>
        <begin position="87"/>
        <end position="110"/>
    </location>
</feature>
<dbReference type="Gene3D" id="3.40.50.1820">
    <property type="entry name" value="alpha/beta hydrolase"/>
    <property type="match status" value="1"/>
</dbReference>
<evidence type="ECO:0000256" key="2">
    <source>
        <dbReference type="SAM" id="Phobius"/>
    </source>
</evidence>
<evidence type="ECO:0008006" key="5">
    <source>
        <dbReference type="Google" id="ProtNLM"/>
    </source>
</evidence>
<keyword evidence="2" id="KW-0472">Membrane</keyword>
<dbReference type="Proteomes" id="UP000325113">
    <property type="component" value="Unassembled WGS sequence"/>
</dbReference>
<name>A0A5A8DCD5_CAFRO</name>
<feature type="region of interest" description="Disordered" evidence="1">
    <location>
        <begin position="861"/>
        <end position="887"/>
    </location>
</feature>
<comment type="caution">
    <text evidence="3">The sequence shown here is derived from an EMBL/GenBank/DDBJ whole genome shotgun (WGS) entry which is preliminary data.</text>
</comment>
<feature type="transmembrane region" description="Helical" evidence="2">
    <location>
        <begin position="26"/>
        <end position="50"/>
    </location>
</feature>